<sequence length="81" mass="9055">MLSEFDLNGQGNGSLLSWVADGGEINVDGMDNTLRSNEIYPTKEHLKETMQLYALYSKFQLQTRTSTQGVLHVVCVDKSCK</sequence>
<dbReference type="AlphaFoldDB" id="A0A9P0ZDU8"/>
<evidence type="ECO:0000313" key="2">
    <source>
        <dbReference type="Proteomes" id="UP001152484"/>
    </source>
</evidence>
<dbReference type="EMBL" id="CAMAPE010000038">
    <property type="protein sequence ID" value="CAH9099435.1"/>
    <property type="molecule type" value="Genomic_DNA"/>
</dbReference>
<comment type="caution">
    <text evidence="1">The sequence shown here is derived from an EMBL/GenBank/DDBJ whole genome shotgun (WGS) entry which is preliminary data.</text>
</comment>
<accession>A0A9P0ZDU8</accession>
<protein>
    <submittedName>
        <fullName evidence="1">Uncharacterized protein</fullName>
    </submittedName>
</protein>
<gene>
    <name evidence="1" type="ORF">CEURO_LOCUS14486</name>
</gene>
<feature type="non-terminal residue" evidence="1">
    <location>
        <position position="1"/>
    </location>
</feature>
<keyword evidence="2" id="KW-1185">Reference proteome</keyword>
<reference evidence="1" key="1">
    <citation type="submission" date="2022-07" db="EMBL/GenBank/DDBJ databases">
        <authorList>
            <person name="Macas J."/>
            <person name="Novak P."/>
            <person name="Neumann P."/>
        </authorList>
    </citation>
    <scope>NUCLEOTIDE SEQUENCE</scope>
</reference>
<evidence type="ECO:0000313" key="1">
    <source>
        <dbReference type="EMBL" id="CAH9099435.1"/>
    </source>
</evidence>
<name>A0A9P0ZDU8_CUSEU</name>
<organism evidence="1 2">
    <name type="scientific">Cuscuta europaea</name>
    <name type="common">European dodder</name>
    <dbReference type="NCBI Taxonomy" id="41803"/>
    <lineage>
        <taxon>Eukaryota</taxon>
        <taxon>Viridiplantae</taxon>
        <taxon>Streptophyta</taxon>
        <taxon>Embryophyta</taxon>
        <taxon>Tracheophyta</taxon>
        <taxon>Spermatophyta</taxon>
        <taxon>Magnoliopsida</taxon>
        <taxon>eudicotyledons</taxon>
        <taxon>Gunneridae</taxon>
        <taxon>Pentapetalae</taxon>
        <taxon>asterids</taxon>
        <taxon>lamiids</taxon>
        <taxon>Solanales</taxon>
        <taxon>Convolvulaceae</taxon>
        <taxon>Cuscuteae</taxon>
        <taxon>Cuscuta</taxon>
        <taxon>Cuscuta subgen. Cuscuta</taxon>
    </lineage>
</organism>
<proteinExistence type="predicted"/>
<dbReference type="Proteomes" id="UP001152484">
    <property type="component" value="Unassembled WGS sequence"/>
</dbReference>